<organism evidence="2 3">
    <name type="scientific">Pseudomonas fluorescens</name>
    <dbReference type="NCBI Taxonomy" id="294"/>
    <lineage>
        <taxon>Bacteria</taxon>
        <taxon>Pseudomonadati</taxon>
        <taxon>Pseudomonadota</taxon>
        <taxon>Gammaproteobacteria</taxon>
        <taxon>Pseudomonadales</taxon>
        <taxon>Pseudomonadaceae</taxon>
        <taxon>Pseudomonas</taxon>
    </lineage>
</organism>
<dbReference type="RefSeq" id="WP_150807621.1">
    <property type="nucleotide sequence ID" value="NZ_CABVHY010000064.1"/>
</dbReference>
<reference evidence="2 3" key="1">
    <citation type="submission" date="2019-09" db="EMBL/GenBank/DDBJ databases">
        <authorList>
            <person name="Chandra G."/>
            <person name="Truman W A."/>
        </authorList>
    </citation>
    <scope>NUCLEOTIDE SEQUENCE [LARGE SCALE GENOMIC DNA]</scope>
    <source>
        <strain evidence="2">PS723</strain>
    </source>
</reference>
<feature type="region of interest" description="Disordered" evidence="1">
    <location>
        <begin position="1"/>
        <end position="22"/>
    </location>
</feature>
<gene>
    <name evidence="2" type="ORF">PS723_06475</name>
</gene>
<proteinExistence type="predicted"/>
<evidence type="ECO:0000256" key="1">
    <source>
        <dbReference type="SAM" id="MobiDB-lite"/>
    </source>
</evidence>
<protein>
    <submittedName>
        <fullName evidence="2">Uncharacterized protein</fullName>
    </submittedName>
</protein>
<dbReference type="Proteomes" id="UP000379480">
    <property type="component" value="Unassembled WGS sequence"/>
</dbReference>
<sequence length="64" mass="6883">MNKLEQDVIDAAGASAPDCPQAQRDDTFEAALGAIAILKSNLSGEPLERALLMLRDSYIWPGHS</sequence>
<evidence type="ECO:0000313" key="2">
    <source>
        <dbReference type="EMBL" id="VVO44955.1"/>
    </source>
</evidence>
<evidence type="ECO:0000313" key="3">
    <source>
        <dbReference type="Proteomes" id="UP000379480"/>
    </source>
</evidence>
<name>A0A5E7G074_PSEFL</name>
<dbReference type="AlphaFoldDB" id="A0A5E7G074"/>
<dbReference type="EMBL" id="CABVHY010000064">
    <property type="protein sequence ID" value="VVO44955.1"/>
    <property type="molecule type" value="Genomic_DNA"/>
</dbReference>
<accession>A0A5E7G074</accession>